<sequence length="98" mass="10457">MLARSRRDRGRLAGCEVMSGITGSSHGILPGPADPEAGRGTCRPTSGLATVRAWPSSTKPPPPSTDSSRPRTTPWTGSSRSPESSRTSRTSWTRLPPW</sequence>
<feature type="region of interest" description="Disordered" evidence="1">
    <location>
        <begin position="19"/>
        <end position="98"/>
    </location>
</feature>
<name>A0ABV5G1G2_9MICC</name>
<evidence type="ECO:0000256" key="1">
    <source>
        <dbReference type="SAM" id="MobiDB-lite"/>
    </source>
</evidence>
<proteinExistence type="predicted"/>
<evidence type="ECO:0000313" key="3">
    <source>
        <dbReference type="Proteomes" id="UP001589575"/>
    </source>
</evidence>
<dbReference type="Proteomes" id="UP001589575">
    <property type="component" value="Unassembled WGS sequence"/>
</dbReference>
<reference evidence="2 3" key="1">
    <citation type="submission" date="2024-09" db="EMBL/GenBank/DDBJ databases">
        <authorList>
            <person name="Sun Q."/>
            <person name="Mori K."/>
        </authorList>
    </citation>
    <scope>NUCLEOTIDE SEQUENCE [LARGE SCALE GENOMIC DNA]</scope>
    <source>
        <strain evidence="2 3">CCM 7609</strain>
    </source>
</reference>
<comment type="caution">
    <text evidence="2">The sequence shown here is derived from an EMBL/GenBank/DDBJ whole genome shotgun (WGS) entry which is preliminary data.</text>
</comment>
<feature type="compositionally biased region" description="Low complexity" evidence="1">
    <location>
        <begin position="65"/>
        <end position="98"/>
    </location>
</feature>
<keyword evidence="3" id="KW-1185">Reference proteome</keyword>
<accession>A0ABV5G1G2</accession>
<organism evidence="2 3">
    <name type="scientific">Citricoccus parietis</name>
    <dbReference type="NCBI Taxonomy" id="592307"/>
    <lineage>
        <taxon>Bacteria</taxon>
        <taxon>Bacillati</taxon>
        <taxon>Actinomycetota</taxon>
        <taxon>Actinomycetes</taxon>
        <taxon>Micrococcales</taxon>
        <taxon>Micrococcaceae</taxon>
        <taxon>Citricoccus</taxon>
    </lineage>
</organism>
<gene>
    <name evidence="2" type="ORF">ACFFX0_16835</name>
</gene>
<evidence type="ECO:0000313" key="2">
    <source>
        <dbReference type="EMBL" id="MFB9072774.1"/>
    </source>
</evidence>
<protein>
    <submittedName>
        <fullName evidence="2">Uncharacterized protein</fullName>
    </submittedName>
</protein>
<dbReference type="EMBL" id="JBHMFI010000001">
    <property type="protein sequence ID" value="MFB9072774.1"/>
    <property type="molecule type" value="Genomic_DNA"/>
</dbReference>